<dbReference type="Pfam" id="PF00392">
    <property type="entry name" value="GntR"/>
    <property type="match status" value="1"/>
</dbReference>
<dbReference type="InterPro" id="IPR036390">
    <property type="entry name" value="WH_DNA-bd_sf"/>
</dbReference>
<dbReference type="PANTHER" id="PTHR44846:SF17">
    <property type="entry name" value="GNTR-FAMILY TRANSCRIPTIONAL REGULATOR"/>
    <property type="match status" value="1"/>
</dbReference>
<sequence length="244" mass="26847">MSETRYAQVARDLAEGIANGRFPVGSVLPTEFELCDHYGASRHTVRAAIKELQDLGLVSRKKKLGTRVEASTPAQGGYRPSLTSVADLVQFGAAHTRVVQDMADLVADRPLAKMLGCAVGRRWLRISSLRLDGDEGSAPIGWTDVYVDAAYASLRDSVRTTPDVLISDLIEARFGRRAAEIRQDIEPVLIPDDLAQPLRVDRGTAGLRIIRHYLDSAGACFETSVSIHPAGRFMMSMRLKRERE</sequence>
<accession>A0ABY3RDB8</accession>
<dbReference type="PANTHER" id="PTHR44846">
    <property type="entry name" value="MANNOSYL-D-GLYCERATE TRANSPORT/METABOLISM SYSTEM REPRESSOR MNGR-RELATED"/>
    <property type="match status" value="1"/>
</dbReference>
<organism evidence="5 6">
    <name type="scientific">Bradyrhizobium ontarionense</name>
    <dbReference type="NCBI Taxonomy" id="2898149"/>
    <lineage>
        <taxon>Bacteria</taxon>
        <taxon>Pseudomonadati</taxon>
        <taxon>Pseudomonadota</taxon>
        <taxon>Alphaproteobacteria</taxon>
        <taxon>Hyphomicrobiales</taxon>
        <taxon>Nitrobacteraceae</taxon>
        <taxon>Bradyrhizobium</taxon>
    </lineage>
</organism>
<proteinExistence type="predicted"/>
<dbReference type="Gene3D" id="1.10.10.10">
    <property type="entry name" value="Winged helix-like DNA-binding domain superfamily/Winged helix DNA-binding domain"/>
    <property type="match status" value="1"/>
</dbReference>
<dbReference type="Proteomes" id="UP001431010">
    <property type="component" value="Chromosome"/>
</dbReference>
<feature type="domain" description="HTH gntR-type" evidence="4">
    <location>
        <begin position="3"/>
        <end position="71"/>
    </location>
</feature>
<evidence type="ECO:0000256" key="1">
    <source>
        <dbReference type="ARBA" id="ARBA00023015"/>
    </source>
</evidence>
<evidence type="ECO:0000313" key="6">
    <source>
        <dbReference type="Proteomes" id="UP001431010"/>
    </source>
</evidence>
<dbReference type="EMBL" id="CP088156">
    <property type="protein sequence ID" value="UFZ05078.1"/>
    <property type="molecule type" value="Genomic_DNA"/>
</dbReference>
<dbReference type="CDD" id="cd07377">
    <property type="entry name" value="WHTH_GntR"/>
    <property type="match status" value="1"/>
</dbReference>
<dbReference type="InterPro" id="IPR000524">
    <property type="entry name" value="Tscrpt_reg_HTH_GntR"/>
</dbReference>
<gene>
    <name evidence="5" type="ORF">LQG66_01795</name>
</gene>
<dbReference type="Gene3D" id="3.40.1410.10">
    <property type="entry name" value="Chorismate lyase-like"/>
    <property type="match status" value="1"/>
</dbReference>
<dbReference type="Pfam" id="PF07702">
    <property type="entry name" value="UTRA"/>
    <property type="match status" value="1"/>
</dbReference>
<dbReference type="InterPro" id="IPR011663">
    <property type="entry name" value="UTRA"/>
</dbReference>
<keyword evidence="2" id="KW-0238">DNA-binding</keyword>
<evidence type="ECO:0000313" key="5">
    <source>
        <dbReference type="EMBL" id="UFZ05078.1"/>
    </source>
</evidence>
<keyword evidence="3" id="KW-0804">Transcription</keyword>
<protein>
    <submittedName>
        <fullName evidence="5">GntR family transcriptional regulator</fullName>
    </submittedName>
</protein>
<keyword evidence="1" id="KW-0805">Transcription regulation</keyword>
<evidence type="ECO:0000256" key="2">
    <source>
        <dbReference type="ARBA" id="ARBA00023125"/>
    </source>
</evidence>
<reference evidence="5" key="1">
    <citation type="journal article" date="2024" name="Antonie Van Leeuwenhoek">
        <title>Bradyrhizobium ontarionense sp. nov., a novel bacterial symbiont isolated from Aeschynomene indica (Indian jointvetch), harbours photosynthesis, nitrogen fixation and nitrous oxide (N2O) reductase genes.</title>
        <authorList>
            <person name="Bromfield E.S.P."/>
            <person name="Cloutier S."/>
        </authorList>
    </citation>
    <scope>NUCLEOTIDE SEQUENCE</scope>
    <source>
        <strain evidence="5">A19</strain>
    </source>
</reference>
<evidence type="ECO:0000259" key="4">
    <source>
        <dbReference type="PROSITE" id="PS50949"/>
    </source>
</evidence>
<keyword evidence="6" id="KW-1185">Reference proteome</keyword>
<dbReference type="PRINTS" id="PR00035">
    <property type="entry name" value="HTHGNTR"/>
</dbReference>
<dbReference type="SMART" id="SM00345">
    <property type="entry name" value="HTH_GNTR"/>
    <property type="match status" value="1"/>
</dbReference>
<dbReference type="InterPro" id="IPR036388">
    <property type="entry name" value="WH-like_DNA-bd_sf"/>
</dbReference>
<name>A0ABY3RDB8_9BRAD</name>
<dbReference type="SUPFAM" id="SSF64288">
    <property type="entry name" value="Chorismate lyase-like"/>
    <property type="match status" value="1"/>
</dbReference>
<dbReference type="SMART" id="SM00866">
    <property type="entry name" value="UTRA"/>
    <property type="match status" value="1"/>
</dbReference>
<dbReference type="PROSITE" id="PS50949">
    <property type="entry name" value="HTH_GNTR"/>
    <property type="match status" value="1"/>
</dbReference>
<dbReference type="InterPro" id="IPR028978">
    <property type="entry name" value="Chorismate_lyase_/UTRA_dom_sf"/>
</dbReference>
<dbReference type="RefSeq" id="WP_231322769.1">
    <property type="nucleotide sequence ID" value="NZ_CP088156.1"/>
</dbReference>
<dbReference type="SUPFAM" id="SSF46785">
    <property type="entry name" value="Winged helix' DNA-binding domain"/>
    <property type="match status" value="1"/>
</dbReference>
<dbReference type="InterPro" id="IPR050679">
    <property type="entry name" value="Bact_HTH_transcr_reg"/>
</dbReference>
<evidence type="ECO:0000256" key="3">
    <source>
        <dbReference type="ARBA" id="ARBA00023163"/>
    </source>
</evidence>